<evidence type="ECO:0000256" key="3">
    <source>
        <dbReference type="ARBA" id="ARBA00022827"/>
    </source>
</evidence>
<dbReference type="FunFam" id="1.20.120.310:FF:000002">
    <property type="entry name" value="Sulfhydryl oxidase"/>
    <property type="match status" value="1"/>
</dbReference>
<comment type="caution">
    <text evidence="10">The sequence shown here is derived from an EMBL/GenBank/DDBJ whole genome shotgun (WGS) entry which is preliminary data.</text>
</comment>
<keyword evidence="5" id="KW-1015">Disulfide bond</keyword>
<dbReference type="InterPro" id="IPR036774">
    <property type="entry name" value="ERV/ALR_sulphydryl_oxid_sf"/>
</dbReference>
<dbReference type="InterPro" id="IPR017905">
    <property type="entry name" value="ERV/ALR_sulphydryl_oxidase"/>
</dbReference>
<evidence type="ECO:0000259" key="9">
    <source>
        <dbReference type="PROSITE" id="PS51324"/>
    </source>
</evidence>
<evidence type="ECO:0000313" key="10">
    <source>
        <dbReference type="EMBL" id="GAA0174354.1"/>
    </source>
</evidence>
<dbReference type="PANTHER" id="PTHR12645">
    <property type="entry name" value="ALR/ERV"/>
    <property type="match status" value="1"/>
</dbReference>
<organism evidence="10 11">
    <name type="scientific">Lithospermum erythrorhizon</name>
    <name type="common">Purple gromwell</name>
    <name type="synonym">Lithospermum officinale var. erythrorhizon</name>
    <dbReference type="NCBI Taxonomy" id="34254"/>
    <lineage>
        <taxon>Eukaryota</taxon>
        <taxon>Viridiplantae</taxon>
        <taxon>Streptophyta</taxon>
        <taxon>Embryophyta</taxon>
        <taxon>Tracheophyta</taxon>
        <taxon>Spermatophyta</taxon>
        <taxon>Magnoliopsida</taxon>
        <taxon>eudicotyledons</taxon>
        <taxon>Gunneridae</taxon>
        <taxon>Pentapetalae</taxon>
        <taxon>asterids</taxon>
        <taxon>lamiids</taxon>
        <taxon>Boraginales</taxon>
        <taxon>Boraginaceae</taxon>
        <taxon>Boraginoideae</taxon>
        <taxon>Lithospermeae</taxon>
        <taxon>Lithospermum</taxon>
    </lineage>
</organism>
<dbReference type="EMBL" id="BAABME010026705">
    <property type="protein sequence ID" value="GAA0174354.1"/>
    <property type="molecule type" value="Genomic_DNA"/>
</dbReference>
<name>A0AAV3REW1_LITER</name>
<keyword evidence="3 8" id="KW-0274">FAD</keyword>
<dbReference type="AlphaFoldDB" id="A0AAV3REW1"/>
<evidence type="ECO:0000256" key="7">
    <source>
        <dbReference type="ARBA" id="ARBA00054445"/>
    </source>
</evidence>
<dbReference type="GO" id="GO:0050660">
    <property type="term" value="F:flavin adenine dinucleotide binding"/>
    <property type="evidence" value="ECO:0007669"/>
    <property type="project" value="TreeGrafter"/>
</dbReference>
<dbReference type="InterPro" id="IPR039799">
    <property type="entry name" value="ALR/ERV"/>
</dbReference>
<dbReference type="PROSITE" id="PS51324">
    <property type="entry name" value="ERV_ALR"/>
    <property type="match status" value="1"/>
</dbReference>
<dbReference type="Proteomes" id="UP001454036">
    <property type="component" value="Unassembled WGS sequence"/>
</dbReference>
<keyword evidence="11" id="KW-1185">Reference proteome</keyword>
<sequence>MSSNPVELMLRCVERVSRNLSKLIFEDLHNPNKTTSSTTNQNTAITVEKSSPVTKEDLGRATWTFLHTLGAQYPDAPTRQQKRDVKELMSILSRMYPCKDCADHFQQLLKTNPVQVGSHAEFSQWLCHVHNVVNRSLGKLKFPCERVDARWGKLECEQHTCDLHGDLTDFKNERH</sequence>
<dbReference type="Gene3D" id="1.20.120.310">
    <property type="entry name" value="ERV/ALR sulfhydryl oxidase domain"/>
    <property type="match status" value="1"/>
</dbReference>
<evidence type="ECO:0000256" key="1">
    <source>
        <dbReference type="ARBA" id="ARBA00001974"/>
    </source>
</evidence>
<evidence type="ECO:0000256" key="5">
    <source>
        <dbReference type="ARBA" id="ARBA00023157"/>
    </source>
</evidence>
<evidence type="ECO:0000313" key="11">
    <source>
        <dbReference type="Proteomes" id="UP001454036"/>
    </source>
</evidence>
<proteinExistence type="predicted"/>
<evidence type="ECO:0000256" key="2">
    <source>
        <dbReference type="ARBA" id="ARBA00022630"/>
    </source>
</evidence>
<gene>
    <name evidence="10" type="ORF">LIER_41710</name>
</gene>
<comment type="catalytic activity">
    <reaction evidence="6">
        <text>2 R'C(R)SH + O2 = R'C(R)S-S(R)CR' + H2O2</text>
        <dbReference type="Rhea" id="RHEA:17357"/>
        <dbReference type="ChEBI" id="CHEBI:15379"/>
        <dbReference type="ChEBI" id="CHEBI:16240"/>
        <dbReference type="ChEBI" id="CHEBI:16520"/>
        <dbReference type="ChEBI" id="CHEBI:17412"/>
        <dbReference type="EC" id="1.8.3.2"/>
    </reaction>
    <physiologicalReaction direction="left-to-right" evidence="6">
        <dbReference type="Rhea" id="RHEA:17358"/>
    </physiologicalReaction>
</comment>
<comment type="function">
    <text evidence="7">FAD-dependent sulfhydryl oxidase that catalyzes disulfide bond formation. Oxidizes thioredoxin in vitro. Required for the import and folding of small cysteine-containing proteins in the mitochondrial intermembrane space, and can act independently of the oxidoreductase MIA40. Can oxidize the cytochrome c oxidase assembly protein COX19, a typical substrate of MIA40.</text>
</comment>
<evidence type="ECO:0000256" key="8">
    <source>
        <dbReference type="RuleBase" id="RU371123"/>
    </source>
</evidence>
<reference evidence="10 11" key="1">
    <citation type="submission" date="2024-01" db="EMBL/GenBank/DDBJ databases">
        <title>The complete chloroplast genome sequence of Lithospermum erythrorhizon: insights into the phylogenetic relationship among Boraginaceae species and the maternal lineages of purple gromwells.</title>
        <authorList>
            <person name="Okada T."/>
            <person name="Watanabe K."/>
        </authorList>
    </citation>
    <scope>NUCLEOTIDE SEQUENCE [LARGE SCALE GENOMIC DNA]</scope>
</reference>
<comment type="cofactor">
    <cofactor evidence="1 8">
        <name>FAD</name>
        <dbReference type="ChEBI" id="CHEBI:57692"/>
    </cofactor>
</comment>
<accession>A0AAV3REW1</accession>
<protein>
    <recommendedName>
        <fullName evidence="8">Sulfhydryl oxidase</fullName>
        <ecNumber evidence="8">1.8.3.2</ecNumber>
    </recommendedName>
</protein>
<dbReference type="GO" id="GO:0016971">
    <property type="term" value="F:flavin-dependent sulfhydryl oxidase activity"/>
    <property type="evidence" value="ECO:0007669"/>
    <property type="project" value="InterPro"/>
</dbReference>
<feature type="domain" description="ERV/ALR sulfhydryl oxidase" evidence="9">
    <location>
        <begin position="51"/>
        <end position="151"/>
    </location>
</feature>
<dbReference type="Pfam" id="PF04777">
    <property type="entry name" value="Evr1_Alr"/>
    <property type="match status" value="1"/>
</dbReference>
<dbReference type="PANTHER" id="PTHR12645:SF0">
    <property type="entry name" value="FAD-LINKED SULFHYDRYL OXIDASE ALR"/>
    <property type="match status" value="1"/>
</dbReference>
<evidence type="ECO:0000256" key="6">
    <source>
        <dbReference type="ARBA" id="ARBA00052964"/>
    </source>
</evidence>
<dbReference type="GO" id="GO:0005739">
    <property type="term" value="C:mitochondrion"/>
    <property type="evidence" value="ECO:0007669"/>
    <property type="project" value="TreeGrafter"/>
</dbReference>
<keyword evidence="2 8" id="KW-0285">Flavoprotein</keyword>
<dbReference type="EC" id="1.8.3.2" evidence="8"/>
<dbReference type="SUPFAM" id="SSF69000">
    <property type="entry name" value="FAD-dependent thiol oxidase"/>
    <property type="match status" value="1"/>
</dbReference>
<keyword evidence="4 8" id="KW-0560">Oxidoreductase</keyword>
<evidence type="ECO:0000256" key="4">
    <source>
        <dbReference type="ARBA" id="ARBA00023002"/>
    </source>
</evidence>